<dbReference type="AlphaFoldDB" id="A0A914A1N0"/>
<dbReference type="SUPFAM" id="SSF49785">
    <property type="entry name" value="Galactose-binding domain-like"/>
    <property type="match status" value="2"/>
</dbReference>
<dbReference type="InterPro" id="IPR008979">
    <property type="entry name" value="Galactose-bd-like_sf"/>
</dbReference>
<evidence type="ECO:0000313" key="3">
    <source>
        <dbReference type="EnsemblMetazoa" id="XP_038057545.1"/>
    </source>
</evidence>
<feature type="domain" description="F5/8 type C" evidence="2">
    <location>
        <begin position="256"/>
        <end position="409"/>
    </location>
</feature>
<dbReference type="PROSITE" id="PS01286">
    <property type="entry name" value="FA58C_2"/>
    <property type="match status" value="1"/>
</dbReference>
<proteinExistence type="predicted"/>
<evidence type="ECO:0000256" key="1">
    <source>
        <dbReference type="SAM" id="SignalP"/>
    </source>
</evidence>
<dbReference type="Pfam" id="PF00754">
    <property type="entry name" value="F5_F8_type_C"/>
    <property type="match status" value="2"/>
</dbReference>
<dbReference type="PANTHER" id="PTHR24543">
    <property type="entry name" value="MULTICOPPER OXIDASE-RELATED"/>
    <property type="match status" value="1"/>
</dbReference>
<accession>A0A914A1N0</accession>
<organism evidence="3 4">
    <name type="scientific">Patiria miniata</name>
    <name type="common">Bat star</name>
    <name type="synonym">Asterina miniata</name>
    <dbReference type="NCBI Taxonomy" id="46514"/>
    <lineage>
        <taxon>Eukaryota</taxon>
        <taxon>Metazoa</taxon>
        <taxon>Echinodermata</taxon>
        <taxon>Eleutherozoa</taxon>
        <taxon>Asterozoa</taxon>
        <taxon>Asteroidea</taxon>
        <taxon>Valvatacea</taxon>
        <taxon>Valvatida</taxon>
        <taxon>Asterinidae</taxon>
        <taxon>Patiria</taxon>
    </lineage>
</organism>
<dbReference type="FunFam" id="2.60.120.260:FF:000016">
    <property type="entry name" value="Contactin-associated protein-like 4 isoform 1"/>
    <property type="match status" value="1"/>
</dbReference>
<evidence type="ECO:0000259" key="2">
    <source>
        <dbReference type="PROSITE" id="PS50022"/>
    </source>
</evidence>
<dbReference type="InterPro" id="IPR000421">
    <property type="entry name" value="FA58C"/>
</dbReference>
<dbReference type="CDD" id="cd00057">
    <property type="entry name" value="FA58C"/>
    <property type="match status" value="2"/>
</dbReference>
<keyword evidence="1" id="KW-0732">Signal</keyword>
<sequence>MFGEGTMKSQIWLVSLVLAGLIQVAQQSCTSLDPYVDLVPGWNGGVYCAPSVPLNNYEQCNDALGLESREIPDDQLSASSVLDNDPDYGAAYGRNQDARTKGTGWVADVSDPNQWLKIDIGFLSVVAQISTQSRGWKGPNEWVSAYKIEYSLDDVNYTTYQESGSDVVFTGNDAAYTSVINALADPVLARYIKFRPVSWNGGRIALRAELYGCKHTIAANEQALLDANLSEGWYYDTSSGSTTIRYMVDVFPNRIVLESPLGMEDSTIPDSDITASSYIVTFTPAAARLNGVRTSNFGGAWVAAAADTSQYLLIDLKGNTYISKIQVQGVSEIASYFTQTYYLESSRDGLTYTDYNYEGSQKLFTGNSVDGNTGATAFLPVPLFTRFLKINPQSWSDNYPALRVELYGERIVADNCTFWYNAGKTTPGFYMIAVTSNPVTYDGVYCGFSNAYTTCLDYKTAGNTVDGYHWIYPGGTGNGFPVYCYFSRIQNDGAYTVIPHDKPGQVYLNATALTGTYTAAGSNVHTITYSYNVDIAEIASLAAASQFCHQSLYYVSSNARIWSSNGNTQYVWWESHNDEQMTYWAGADPAGASGCRCGQAGNCIDGNKCNSDWGEDELAYDGGFITDNSKLPVKTLKIGDIDSSNSATFTLGSLVCMESSAALPTSCLAAQTAGYSTDGYYLLDPDGAGALQPVLVHCDFSTVKNAVTMEIGHNFEGDNEIAEYPKAGDFAKDIAYSDGASLASLASLVGASTACTQYLGLQCSKFKMYSGNNLYAWWATHDGTSMTHWSGTTEAYACACGPTGSCYQTSDSCNCGSGSTSWKEDKGYLTDQGELPVSQVRIGKTSSNKRAIITLGTLKCYERVGSQVQTCYDAKQGGATDDGYYLVDADGSGPVNAFVAECNVTFNSTHARIKLSHDSESRTHVAGEGSAGSFIRSVLYENMDVAQLQAQFTLPDADYYQTCVQDIKYECYNAKLLKSGTSWWVSFDGQSQDYWGSANGGPLQSGYCSCGVDGSCQDSSEKCNCDAEQASWLEDAATLIDYRSDVLPVVQLRFGDTGGGAGSEEGYFTLGSLYCYISARE</sequence>
<dbReference type="GeneID" id="119729101"/>
<dbReference type="PROSITE" id="PS50022">
    <property type="entry name" value="FA58C_3"/>
    <property type="match status" value="2"/>
</dbReference>
<dbReference type="Proteomes" id="UP000887568">
    <property type="component" value="Unplaced"/>
</dbReference>
<dbReference type="OrthoDB" id="2121828at2759"/>
<keyword evidence="4" id="KW-1185">Reference proteome</keyword>
<dbReference type="RefSeq" id="XP_038057546.1">
    <property type="nucleotide sequence ID" value="XM_038201618.1"/>
</dbReference>
<dbReference type="PROSITE" id="PS01285">
    <property type="entry name" value="FA58C_1"/>
    <property type="match status" value="1"/>
</dbReference>
<dbReference type="RefSeq" id="XP_038057545.1">
    <property type="nucleotide sequence ID" value="XM_038201617.1"/>
</dbReference>
<dbReference type="Gene3D" id="2.60.120.260">
    <property type="entry name" value="Galactose-binding domain-like"/>
    <property type="match status" value="2"/>
</dbReference>
<dbReference type="OMA" id="TARYLKF"/>
<dbReference type="EnsemblMetazoa" id="XM_038201617.1">
    <property type="protein sequence ID" value="XP_038057545.1"/>
    <property type="gene ID" value="LOC119729101"/>
</dbReference>
<feature type="chain" id="PRO_5038324101" description="F5/8 type C domain-containing protein" evidence="1">
    <location>
        <begin position="28"/>
        <end position="1081"/>
    </location>
</feature>
<protein>
    <recommendedName>
        <fullName evidence="2">F5/8 type C domain-containing protein</fullName>
    </recommendedName>
</protein>
<dbReference type="InterPro" id="IPR036056">
    <property type="entry name" value="Fibrinogen-like_C"/>
</dbReference>
<dbReference type="SUPFAM" id="SSF56496">
    <property type="entry name" value="Fibrinogen C-terminal domain-like"/>
    <property type="match status" value="1"/>
</dbReference>
<feature type="domain" description="F5/8 type C" evidence="2">
    <location>
        <begin position="60"/>
        <end position="213"/>
    </location>
</feature>
<name>A0A914A1N0_PATMI</name>
<evidence type="ECO:0000313" key="4">
    <source>
        <dbReference type="Proteomes" id="UP000887568"/>
    </source>
</evidence>
<dbReference type="EnsemblMetazoa" id="XM_038201618.1">
    <property type="protein sequence ID" value="XP_038057546.1"/>
    <property type="gene ID" value="LOC119729101"/>
</dbReference>
<dbReference type="SMART" id="SM00231">
    <property type="entry name" value="FA58C"/>
    <property type="match status" value="2"/>
</dbReference>
<dbReference type="Gene3D" id="2.60.120.1000">
    <property type="match status" value="3"/>
</dbReference>
<feature type="signal peptide" evidence="1">
    <location>
        <begin position="1"/>
        <end position="27"/>
    </location>
</feature>
<reference evidence="3" key="1">
    <citation type="submission" date="2022-11" db="UniProtKB">
        <authorList>
            <consortium name="EnsemblMetazoa"/>
        </authorList>
    </citation>
    <scope>IDENTIFICATION</scope>
</reference>